<dbReference type="AlphaFoldDB" id="A0A6A6WLB3"/>
<evidence type="ECO:0000313" key="1">
    <source>
        <dbReference type="EMBL" id="KAF2762962.1"/>
    </source>
</evidence>
<keyword evidence="2" id="KW-1185">Reference proteome</keyword>
<dbReference type="GeneID" id="54487346"/>
<dbReference type="PANTHER" id="PTHR43591">
    <property type="entry name" value="METHYLTRANSFERASE"/>
    <property type="match status" value="1"/>
</dbReference>
<gene>
    <name evidence="1" type="ORF">EJ05DRAFT_495809</name>
</gene>
<dbReference type="Gene3D" id="3.40.50.150">
    <property type="entry name" value="Vaccinia Virus protein VP39"/>
    <property type="match status" value="1"/>
</dbReference>
<dbReference type="GO" id="GO:0008168">
    <property type="term" value="F:methyltransferase activity"/>
    <property type="evidence" value="ECO:0007669"/>
    <property type="project" value="TreeGrafter"/>
</dbReference>
<dbReference type="Proteomes" id="UP000799437">
    <property type="component" value="Unassembled WGS sequence"/>
</dbReference>
<dbReference type="PANTHER" id="PTHR43591:SF24">
    <property type="entry name" value="2-METHOXY-6-POLYPRENYL-1,4-BENZOQUINOL METHYLASE, MITOCHONDRIAL"/>
    <property type="match status" value="1"/>
</dbReference>
<reference evidence="1" key="1">
    <citation type="journal article" date="2020" name="Stud. Mycol.">
        <title>101 Dothideomycetes genomes: a test case for predicting lifestyles and emergence of pathogens.</title>
        <authorList>
            <person name="Haridas S."/>
            <person name="Albert R."/>
            <person name="Binder M."/>
            <person name="Bloem J."/>
            <person name="Labutti K."/>
            <person name="Salamov A."/>
            <person name="Andreopoulos B."/>
            <person name="Baker S."/>
            <person name="Barry K."/>
            <person name="Bills G."/>
            <person name="Bluhm B."/>
            <person name="Cannon C."/>
            <person name="Castanera R."/>
            <person name="Culley D."/>
            <person name="Daum C."/>
            <person name="Ezra D."/>
            <person name="Gonzalez J."/>
            <person name="Henrissat B."/>
            <person name="Kuo A."/>
            <person name="Liang C."/>
            <person name="Lipzen A."/>
            <person name="Lutzoni F."/>
            <person name="Magnuson J."/>
            <person name="Mondo S."/>
            <person name="Nolan M."/>
            <person name="Ohm R."/>
            <person name="Pangilinan J."/>
            <person name="Park H.-J."/>
            <person name="Ramirez L."/>
            <person name="Alfaro M."/>
            <person name="Sun H."/>
            <person name="Tritt A."/>
            <person name="Yoshinaga Y."/>
            <person name="Zwiers L.-H."/>
            <person name="Turgeon B."/>
            <person name="Goodwin S."/>
            <person name="Spatafora J."/>
            <person name="Crous P."/>
            <person name="Grigoriev I."/>
        </authorList>
    </citation>
    <scope>NUCLEOTIDE SEQUENCE</scope>
    <source>
        <strain evidence="1">CBS 121739</strain>
    </source>
</reference>
<dbReference type="Pfam" id="PF13489">
    <property type="entry name" value="Methyltransf_23"/>
    <property type="match status" value="1"/>
</dbReference>
<dbReference type="EMBL" id="ML996565">
    <property type="protein sequence ID" value="KAF2762962.1"/>
    <property type="molecule type" value="Genomic_DNA"/>
</dbReference>
<evidence type="ECO:0000313" key="2">
    <source>
        <dbReference type="Proteomes" id="UP000799437"/>
    </source>
</evidence>
<accession>A0A6A6WLB3</accession>
<dbReference type="SUPFAM" id="SSF53335">
    <property type="entry name" value="S-adenosyl-L-methionine-dependent methyltransferases"/>
    <property type="match status" value="1"/>
</dbReference>
<dbReference type="CDD" id="cd02440">
    <property type="entry name" value="AdoMet_MTases"/>
    <property type="match status" value="1"/>
</dbReference>
<evidence type="ECO:0008006" key="3">
    <source>
        <dbReference type="Google" id="ProtNLM"/>
    </source>
</evidence>
<dbReference type="OrthoDB" id="506498at2759"/>
<dbReference type="InterPro" id="IPR029063">
    <property type="entry name" value="SAM-dependent_MTases_sf"/>
</dbReference>
<proteinExistence type="predicted"/>
<protein>
    <recommendedName>
        <fullName evidence="3">S-adenosyl-L-methionine-dependent methyltransferase</fullName>
    </recommendedName>
</protein>
<sequence>MSDSYENAEIEVEMERTEFMGREYQTWSVEQNVYKVPIDDEEEDRLEEEHAIISGFFSTTGEDRLYFAPLTRPKNILECGYGRGHWAIAIANQFPDSTVCGVDINWEALPEEPENLVLEWANLNKNITSKSKSGELQQGKFDYIHSRFIAFGLREKRWPSYVKELRSLVKRGGYVEFVEYDFLFQSDSGWCGYDPKQFAIGQLSDYVRDWQTRYHSSDARASTKLATLMGDAGYKNVVSGMYQVPIGSWGDSEHHRYWGERNKNNTKRLLESFALWPLSEFGWPDSEATVRSLITRAQQDLDNPHLRLYIRL</sequence>
<dbReference type="RefSeq" id="XP_033605413.1">
    <property type="nucleotide sequence ID" value="XM_033746292.1"/>
</dbReference>
<name>A0A6A6WLB3_9PEZI</name>
<organism evidence="1 2">
    <name type="scientific">Pseudovirgaria hyperparasitica</name>
    <dbReference type="NCBI Taxonomy" id="470096"/>
    <lineage>
        <taxon>Eukaryota</taxon>
        <taxon>Fungi</taxon>
        <taxon>Dikarya</taxon>
        <taxon>Ascomycota</taxon>
        <taxon>Pezizomycotina</taxon>
        <taxon>Dothideomycetes</taxon>
        <taxon>Dothideomycetes incertae sedis</taxon>
        <taxon>Acrospermales</taxon>
        <taxon>Acrospermaceae</taxon>
        <taxon>Pseudovirgaria</taxon>
    </lineage>
</organism>